<dbReference type="OrthoDB" id="10462231at2759"/>
<name>A0A8K1LTB1_9PASS</name>
<evidence type="ECO:0000313" key="2">
    <source>
        <dbReference type="EMBL" id="TRZ25307.1"/>
    </source>
</evidence>
<proteinExistence type="predicted"/>
<protein>
    <submittedName>
        <fullName evidence="2">Uncharacterized protein</fullName>
    </submittedName>
</protein>
<reference evidence="2" key="1">
    <citation type="submission" date="2019-04" db="EMBL/GenBank/DDBJ databases">
        <title>Genome assembly of Zosterops borbonicus 15179.</title>
        <authorList>
            <person name="Leroy T."/>
            <person name="Anselmetti Y."/>
            <person name="Tilak M.-K."/>
            <person name="Nabholz B."/>
        </authorList>
    </citation>
    <scope>NUCLEOTIDE SEQUENCE</scope>
    <source>
        <strain evidence="2">HGM_15179</strain>
        <tissue evidence="2">Muscle</tissue>
    </source>
</reference>
<sequence>MSALNPHYPSKLPQQKTEPSPVFPAEELLEELPIPNTHVQLQAASEAFKSHRGRLQAGNDEGRQRMWKPEELYQKRGEGGCKGAMRHWPLINFCSVGESFNLKDDLIETRAREDEYIHACVIPSGRFLSSCKPAKLFRLHLNPRKAVICLSSSGKESEEERHSMFPLSGVKFVFGKVVEISLAPAKSVWHPDLQQVETEALPSLGHPLGVLGIAEVEKVKRLSLRGLSSDWLCVCGPHQWSLSPRVASTAHLWDILQEQNQQLQQFRPQEARANS</sequence>
<dbReference type="Proteomes" id="UP000796761">
    <property type="component" value="Unassembled WGS sequence"/>
</dbReference>
<keyword evidence="3" id="KW-1185">Reference proteome</keyword>
<dbReference type="EMBL" id="SWJQ01000028">
    <property type="protein sequence ID" value="TRZ25307.1"/>
    <property type="molecule type" value="Genomic_DNA"/>
</dbReference>
<evidence type="ECO:0000313" key="3">
    <source>
        <dbReference type="Proteomes" id="UP000796761"/>
    </source>
</evidence>
<gene>
    <name evidence="2" type="ORF">HGM15179_001804</name>
</gene>
<accession>A0A8K1LTB1</accession>
<organism evidence="2 3">
    <name type="scientific">Zosterops borbonicus</name>
    <dbReference type="NCBI Taxonomy" id="364589"/>
    <lineage>
        <taxon>Eukaryota</taxon>
        <taxon>Metazoa</taxon>
        <taxon>Chordata</taxon>
        <taxon>Craniata</taxon>
        <taxon>Vertebrata</taxon>
        <taxon>Euteleostomi</taxon>
        <taxon>Archelosauria</taxon>
        <taxon>Archosauria</taxon>
        <taxon>Dinosauria</taxon>
        <taxon>Saurischia</taxon>
        <taxon>Theropoda</taxon>
        <taxon>Coelurosauria</taxon>
        <taxon>Aves</taxon>
        <taxon>Neognathae</taxon>
        <taxon>Neoaves</taxon>
        <taxon>Telluraves</taxon>
        <taxon>Australaves</taxon>
        <taxon>Passeriformes</taxon>
        <taxon>Sylvioidea</taxon>
        <taxon>Zosteropidae</taxon>
        <taxon>Zosterops</taxon>
    </lineage>
</organism>
<evidence type="ECO:0000256" key="1">
    <source>
        <dbReference type="SAM" id="MobiDB-lite"/>
    </source>
</evidence>
<dbReference type="AlphaFoldDB" id="A0A8K1LTB1"/>
<comment type="caution">
    <text evidence="2">The sequence shown here is derived from an EMBL/GenBank/DDBJ whole genome shotgun (WGS) entry which is preliminary data.</text>
</comment>
<feature type="region of interest" description="Disordered" evidence="1">
    <location>
        <begin position="1"/>
        <end position="21"/>
    </location>
</feature>